<protein>
    <recommendedName>
        <fullName evidence="5">J domain-containing protein</fullName>
    </recommendedName>
</protein>
<sequence>MTAFARLGLAPTRDEREIKRAYARELKRCRPDEDPQGFQALNEAYADCLRLAQSAECDEALKKSIARQAQTPTDETAADDDAGGLTDAGIAAVLHEFDLAAEQRPTRELLRWLEQAPQPESLVQRRLVAAVLPEHLRQRRPSLYLQQLKGVLAWFGFDPAFDPEDEPRAWVRALYAAARERGLELQLDEEEPPPLPWRQRWRRDWREMLEYYVALAIVGAFALCGLIVLVVQLKKWWS</sequence>
<dbReference type="Proteomes" id="UP000218824">
    <property type="component" value="Chromosome"/>
</dbReference>
<keyword evidence="2" id="KW-1133">Transmembrane helix</keyword>
<evidence type="ECO:0000313" key="4">
    <source>
        <dbReference type="Proteomes" id="UP000218824"/>
    </source>
</evidence>
<dbReference type="CDD" id="cd06257">
    <property type="entry name" value="DnaJ"/>
    <property type="match status" value="1"/>
</dbReference>
<keyword evidence="1" id="KW-0143">Chaperone</keyword>
<name>A0AAU9AMG0_LYSEN</name>
<reference evidence="3 4" key="1">
    <citation type="journal article" date="2017" name="DNA Res.">
        <title>Complete genome sequence and expression profile of the commercial lytic enzyme producer Lysobacter enzymogenes M497-1.</title>
        <authorList>
            <person name="Takami H."/>
            <person name="Toyoda A."/>
            <person name="Uchiyama I."/>
            <person name="Itoh T."/>
            <person name="Takaki Y."/>
            <person name="Arai W."/>
            <person name="Nishi S."/>
            <person name="Kawai M."/>
            <person name="Shinya K."/>
            <person name="Ikeda H."/>
        </authorList>
    </citation>
    <scope>NUCLEOTIDE SEQUENCE [LARGE SCALE GENOMIC DNA]</scope>
    <source>
        <strain evidence="3 4">M497-1</strain>
    </source>
</reference>
<proteinExistence type="predicted"/>
<accession>A0AAU9AMG0</accession>
<evidence type="ECO:0000256" key="2">
    <source>
        <dbReference type="SAM" id="Phobius"/>
    </source>
</evidence>
<evidence type="ECO:0000313" key="3">
    <source>
        <dbReference type="EMBL" id="BAV98524.1"/>
    </source>
</evidence>
<dbReference type="KEGG" id="lem:LEN_3037"/>
<gene>
    <name evidence="3" type="ORF">LEN_3037</name>
</gene>
<evidence type="ECO:0008006" key="5">
    <source>
        <dbReference type="Google" id="ProtNLM"/>
    </source>
</evidence>
<keyword evidence="2" id="KW-0472">Membrane</keyword>
<dbReference type="InterPro" id="IPR036869">
    <property type="entry name" value="J_dom_sf"/>
</dbReference>
<organism evidence="3 4">
    <name type="scientific">Lysobacter enzymogenes</name>
    <dbReference type="NCBI Taxonomy" id="69"/>
    <lineage>
        <taxon>Bacteria</taxon>
        <taxon>Pseudomonadati</taxon>
        <taxon>Pseudomonadota</taxon>
        <taxon>Gammaproteobacteria</taxon>
        <taxon>Lysobacterales</taxon>
        <taxon>Lysobacteraceae</taxon>
        <taxon>Lysobacter</taxon>
    </lineage>
</organism>
<dbReference type="InterPro" id="IPR001623">
    <property type="entry name" value="DnaJ_domain"/>
</dbReference>
<dbReference type="EMBL" id="AP014940">
    <property type="protein sequence ID" value="BAV98524.1"/>
    <property type="molecule type" value="Genomic_DNA"/>
</dbReference>
<dbReference type="Gene3D" id="1.10.287.110">
    <property type="entry name" value="DnaJ domain"/>
    <property type="match status" value="1"/>
</dbReference>
<keyword evidence="2" id="KW-0812">Transmembrane</keyword>
<dbReference type="AlphaFoldDB" id="A0AAU9AMG0"/>
<evidence type="ECO:0000256" key="1">
    <source>
        <dbReference type="ARBA" id="ARBA00023186"/>
    </source>
</evidence>
<dbReference type="SUPFAM" id="SSF46565">
    <property type="entry name" value="Chaperone J-domain"/>
    <property type="match status" value="1"/>
</dbReference>
<feature type="transmembrane region" description="Helical" evidence="2">
    <location>
        <begin position="209"/>
        <end position="233"/>
    </location>
</feature>